<dbReference type="GO" id="GO:0005525">
    <property type="term" value="F:GTP binding"/>
    <property type="evidence" value="ECO:0007669"/>
    <property type="project" value="UniProtKB-KW"/>
</dbReference>
<evidence type="ECO:0000256" key="1">
    <source>
        <dbReference type="ARBA" id="ARBA00022490"/>
    </source>
</evidence>
<gene>
    <name evidence="9" type="ORF">SAMN02745193_02492</name>
</gene>
<keyword evidence="10" id="KW-1185">Reference proteome</keyword>
<keyword evidence="4" id="KW-0547">Nucleotide-binding</keyword>
<protein>
    <submittedName>
        <fullName evidence="9">Molybdenum cofactor guanylyltransferase</fullName>
    </submittedName>
</protein>
<dbReference type="CDD" id="cd02503">
    <property type="entry name" value="MobA"/>
    <property type="match status" value="1"/>
</dbReference>
<evidence type="ECO:0000256" key="5">
    <source>
        <dbReference type="ARBA" id="ARBA00022842"/>
    </source>
</evidence>
<evidence type="ECO:0000313" key="10">
    <source>
        <dbReference type="Proteomes" id="UP000184391"/>
    </source>
</evidence>
<evidence type="ECO:0000256" key="2">
    <source>
        <dbReference type="ARBA" id="ARBA00022679"/>
    </source>
</evidence>
<reference evidence="10" key="1">
    <citation type="submission" date="2016-12" db="EMBL/GenBank/DDBJ databases">
        <authorList>
            <person name="Varghese N."/>
            <person name="Submissions S."/>
        </authorList>
    </citation>
    <scope>NUCLEOTIDE SEQUENCE [LARGE SCALE GENOMIC DNA]</scope>
    <source>
        <strain evidence="10">DSM 11032</strain>
    </source>
</reference>
<evidence type="ECO:0000256" key="6">
    <source>
        <dbReference type="ARBA" id="ARBA00023134"/>
    </source>
</evidence>
<sequence length="183" mass="19033">MPRALRPRRLTDPAPLLLGAILAGGQAQRFGSDKAQALFAGDRLIDRVAAALNAQCGAHVVCGRMEPGFTCLPDWPEPGLGPLGGLAAALRHAAANGFAHVLSAGVDAPNLPHDLAASLTGEGAAIIASQPVVGLWPVAACHPLEAFMEGGGRSLYRFADAIGARRIYLPRPLMNVNRPEDLP</sequence>
<dbReference type="Gene3D" id="3.90.550.10">
    <property type="entry name" value="Spore Coat Polysaccharide Biosynthesis Protein SpsA, Chain A"/>
    <property type="match status" value="1"/>
</dbReference>
<organism evidence="9 10">
    <name type="scientific">Erythrobacter sanguineus</name>
    <dbReference type="NCBI Taxonomy" id="198312"/>
    <lineage>
        <taxon>Bacteria</taxon>
        <taxon>Pseudomonadati</taxon>
        <taxon>Pseudomonadota</taxon>
        <taxon>Alphaproteobacteria</taxon>
        <taxon>Sphingomonadales</taxon>
        <taxon>Erythrobacteraceae</taxon>
        <taxon>Erythrobacter/Porphyrobacter group</taxon>
        <taxon>Erythrobacter</taxon>
    </lineage>
</organism>
<dbReference type="OrthoDB" id="3197277at2"/>
<dbReference type="EMBL" id="FRDF01000015">
    <property type="protein sequence ID" value="SHN62749.1"/>
    <property type="molecule type" value="Genomic_DNA"/>
</dbReference>
<evidence type="ECO:0000256" key="3">
    <source>
        <dbReference type="ARBA" id="ARBA00022723"/>
    </source>
</evidence>
<dbReference type="PANTHER" id="PTHR19136">
    <property type="entry name" value="MOLYBDENUM COFACTOR GUANYLYLTRANSFERASE"/>
    <property type="match status" value="1"/>
</dbReference>
<dbReference type="GO" id="GO:0006777">
    <property type="term" value="P:Mo-molybdopterin cofactor biosynthetic process"/>
    <property type="evidence" value="ECO:0007669"/>
    <property type="project" value="UniProtKB-KW"/>
</dbReference>
<name>A0A1M7SW92_9SPHN</name>
<keyword evidence="5" id="KW-0460">Magnesium</keyword>
<keyword evidence="1" id="KW-0963">Cytoplasm</keyword>
<keyword evidence="2 9" id="KW-0808">Transferase</keyword>
<dbReference type="GO" id="GO:0046872">
    <property type="term" value="F:metal ion binding"/>
    <property type="evidence" value="ECO:0007669"/>
    <property type="project" value="UniProtKB-KW"/>
</dbReference>
<dbReference type="InterPro" id="IPR013482">
    <property type="entry name" value="Molybde_CF_guanTrfase"/>
</dbReference>
<feature type="domain" description="MobA-like NTP transferase" evidence="8">
    <location>
        <begin position="19"/>
        <end position="157"/>
    </location>
</feature>
<evidence type="ECO:0000313" key="9">
    <source>
        <dbReference type="EMBL" id="SHN62749.1"/>
    </source>
</evidence>
<dbReference type="STRING" id="198312.SAMN02745193_02492"/>
<dbReference type="GO" id="GO:0016779">
    <property type="term" value="F:nucleotidyltransferase activity"/>
    <property type="evidence" value="ECO:0007669"/>
    <property type="project" value="UniProtKB-KW"/>
</dbReference>
<dbReference type="AlphaFoldDB" id="A0A1M7SW92"/>
<dbReference type="Pfam" id="PF12804">
    <property type="entry name" value="NTP_transf_3"/>
    <property type="match status" value="1"/>
</dbReference>
<proteinExistence type="predicted"/>
<dbReference type="Proteomes" id="UP000184391">
    <property type="component" value="Unassembled WGS sequence"/>
</dbReference>
<dbReference type="PANTHER" id="PTHR19136:SF81">
    <property type="entry name" value="MOLYBDENUM COFACTOR GUANYLYLTRANSFERASE"/>
    <property type="match status" value="1"/>
</dbReference>
<evidence type="ECO:0000256" key="7">
    <source>
        <dbReference type="ARBA" id="ARBA00023150"/>
    </source>
</evidence>
<dbReference type="InterPro" id="IPR029044">
    <property type="entry name" value="Nucleotide-diphossugar_trans"/>
</dbReference>
<keyword evidence="6" id="KW-0342">GTP-binding</keyword>
<evidence type="ECO:0000259" key="8">
    <source>
        <dbReference type="Pfam" id="PF12804"/>
    </source>
</evidence>
<evidence type="ECO:0000256" key="4">
    <source>
        <dbReference type="ARBA" id="ARBA00022741"/>
    </source>
</evidence>
<keyword evidence="9" id="KW-0548">Nucleotidyltransferase</keyword>
<dbReference type="SUPFAM" id="SSF53448">
    <property type="entry name" value="Nucleotide-diphospho-sugar transferases"/>
    <property type="match status" value="1"/>
</dbReference>
<accession>A0A1M7SW92</accession>
<keyword evidence="7" id="KW-0501">Molybdenum cofactor biosynthesis</keyword>
<keyword evidence="3" id="KW-0479">Metal-binding</keyword>
<dbReference type="InterPro" id="IPR025877">
    <property type="entry name" value="MobA-like_NTP_Trfase"/>
</dbReference>